<dbReference type="InParanoid" id="A0A068TPA6"/>
<proteinExistence type="predicted"/>
<organism evidence="1 2">
    <name type="scientific">Coffea canephora</name>
    <name type="common">Robusta coffee</name>
    <dbReference type="NCBI Taxonomy" id="49390"/>
    <lineage>
        <taxon>Eukaryota</taxon>
        <taxon>Viridiplantae</taxon>
        <taxon>Streptophyta</taxon>
        <taxon>Embryophyta</taxon>
        <taxon>Tracheophyta</taxon>
        <taxon>Spermatophyta</taxon>
        <taxon>Magnoliopsida</taxon>
        <taxon>eudicotyledons</taxon>
        <taxon>Gunneridae</taxon>
        <taxon>Pentapetalae</taxon>
        <taxon>asterids</taxon>
        <taxon>lamiids</taxon>
        <taxon>Gentianales</taxon>
        <taxon>Rubiaceae</taxon>
        <taxon>Ixoroideae</taxon>
        <taxon>Gardenieae complex</taxon>
        <taxon>Bertiereae - Coffeeae clade</taxon>
        <taxon>Coffeeae</taxon>
        <taxon>Coffea</taxon>
    </lineage>
</organism>
<dbReference type="AlphaFoldDB" id="A0A068TPA6"/>
<dbReference type="Proteomes" id="UP000295252">
    <property type="component" value="Chromosome VI"/>
</dbReference>
<dbReference type="EMBL" id="HG739086">
    <property type="protein sequence ID" value="CDO98150.1"/>
    <property type="molecule type" value="Genomic_DNA"/>
</dbReference>
<keyword evidence="2" id="KW-1185">Reference proteome</keyword>
<reference evidence="2" key="1">
    <citation type="journal article" date="2014" name="Science">
        <title>The coffee genome provides insight into the convergent evolution of caffeine biosynthesis.</title>
        <authorList>
            <person name="Denoeud F."/>
            <person name="Carretero-Paulet L."/>
            <person name="Dereeper A."/>
            <person name="Droc G."/>
            <person name="Guyot R."/>
            <person name="Pietrella M."/>
            <person name="Zheng C."/>
            <person name="Alberti A."/>
            <person name="Anthony F."/>
            <person name="Aprea G."/>
            <person name="Aury J.M."/>
            <person name="Bento P."/>
            <person name="Bernard M."/>
            <person name="Bocs S."/>
            <person name="Campa C."/>
            <person name="Cenci A."/>
            <person name="Combes M.C."/>
            <person name="Crouzillat D."/>
            <person name="Da Silva C."/>
            <person name="Daddiego L."/>
            <person name="De Bellis F."/>
            <person name="Dussert S."/>
            <person name="Garsmeur O."/>
            <person name="Gayraud T."/>
            <person name="Guignon V."/>
            <person name="Jahn K."/>
            <person name="Jamilloux V."/>
            <person name="Joet T."/>
            <person name="Labadie K."/>
            <person name="Lan T."/>
            <person name="Leclercq J."/>
            <person name="Lepelley M."/>
            <person name="Leroy T."/>
            <person name="Li L.T."/>
            <person name="Librado P."/>
            <person name="Lopez L."/>
            <person name="Munoz A."/>
            <person name="Noel B."/>
            <person name="Pallavicini A."/>
            <person name="Perrotta G."/>
            <person name="Poncet V."/>
            <person name="Pot D."/>
            <person name="Priyono X."/>
            <person name="Rigoreau M."/>
            <person name="Rouard M."/>
            <person name="Rozas J."/>
            <person name="Tranchant-Dubreuil C."/>
            <person name="VanBuren R."/>
            <person name="Zhang Q."/>
            <person name="Andrade A.C."/>
            <person name="Argout X."/>
            <person name="Bertrand B."/>
            <person name="de Kochko A."/>
            <person name="Graziosi G."/>
            <person name="Henry R.J."/>
            <person name="Jayarama X."/>
            <person name="Ming R."/>
            <person name="Nagai C."/>
            <person name="Rounsley S."/>
            <person name="Sankoff D."/>
            <person name="Giuliano G."/>
            <person name="Albert V.A."/>
            <person name="Wincker P."/>
            <person name="Lashermes P."/>
        </authorList>
    </citation>
    <scope>NUCLEOTIDE SEQUENCE [LARGE SCALE GENOMIC DNA]</scope>
    <source>
        <strain evidence="2">cv. DH200-94</strain>
    </source>
</reference>
<accession>A0A068TPA6</accession>
<evidence type="ECO:0000313" key="2">
    <source>
        <dbReference type="Proteomes" id="UP000295252"/>
    </source>
</evidence>
<name>A0A068TPA6_COFCA</name>
<protein>
    <submittedName>
        <fullName evidence="1">Uncharacterized protein</fullName>
    </submittedName>
</protein>
<gene>
    <name evidence="1" type="ORF">GSCOC_T00022154001</name>
</gene>
<evidence type="ECO:0000313" key="1">
    <source>
        <dbReference type="EMBL" id="CDO98150.1"/>
    </source>
</evidence>
<sequence length="91" mass="10134">MVYPLPCHQPWPTITPAIIHLLPRDSFQVSLGLKILSGSSLLFSSGCLFSSGLACGMGEILEDQRMDLDLEDDILFYPEPMQVLVISCFKF</sequence>
<dbReference type="Gramene" id="CDO98150">
    <property type="protein sequence ID" value="CDO98150"/>
    <property type="gene ID" value="GSCOC_T00022154001"/>
</dbReference>